<accession>X1T4V4</accession>
<evidence type="ECO:0000313" key="1">
    <source>
        <dbReference type="EMBL" id="GAJ00353.1"/>
    </source>
</evidence>
<protein>
    <submittedName>
        <fullName evidence="1">Uncharacterized protein</fullName>
    </submittedName>
</protein>
<dbReference type="EMBL" id="BARW01015917">
    <property type="protein sequence ID" value="GAJ00353.1"/>
    <property type="molecule type" value="Genomic_DNA"/>
</dbReference>
<proteinExistence type="predicted"/>
<name>X1T4V4_9ZZZZ</name>
<reference evidence="1" key="1">
    <citation type="journal article" date="2014" name="Front. Microbiol.">
        <title>High frequency of phylogenetically diverse reductive dehalogenase-homologous genes in deep subseafloor sedimentary metagenomes.</title>
        <authorList>
            <person name="Kawai M."/>
            <person name="Futagami T."/>
            <person name="Toyoda A."/>
            <person name="Takaki Y."/>
            <person name="Nishi S."/>
            <person name="Hori S."/>
            <person name="Arai W."/>
            <person name="Tsubouchi T."/>
            <person name="Morono Y."/>
            <person name="Uchiyama I."/>
            <person name="Ito T."/>
            <person name="Fujiyama A."/>
            <person name="Inagaki F."/>
            <person name="Takami H."/>
        </authorList>
    </citation>
    <scope>NUCLEOTIDE SEQUENCE</scope>
    <source>
        <strain evidence="1">Expedition CK06-06</strain>
    </source>
</reference>
<comment type="caution">
    <text evidence="1">The sequence shown here is derived from an EMBL/GenBank/DDBJ whole genome shotgun (WGS) entry which is preliminary data.</text>
</comment>
<dbReference type="AlphaFoldDB" id="X1T4V4"/>
<gene>
    <name evidence="1" type="ORF">S12H4_27832</name>
</gene>
<sequence length="67" mass="7843">MRISLRQNIILENTNNFKKIPAKCFLYEPLSETEGECWDESIVSRLGGCDNPENCDRYNKTFKNNIK</sequence>
<organism evidence="1">
    <name type="scientific">marine sediment metagenome</name>
    <dbReference type="NCBI Taxonomy" id="412755"/>
    <lineage>
        <taxon>unclassified sequences</taxon>
        <taxon>metagenomes</taxon>
        <taxon>ecological metagenomes</taxon>
    </lineage>
</organism>